<evidence type="ECO:0000256" key="2">
    <source>
        <dbReference type="ARBA" id="ARBA00022448"/>
    </source>
</evidence>
<evidence type="ECO:0000256" key="13">
    <source>
        <dbReference type="SAM" id="Phobius"/>
    </source>
</evidence>
<keyword evidence="12" id="KW-0407">Ion channel</keyword>
<accession>A0A914DX17</accession>
<dbReference type="PANTHER" id="PTHR11537:SF121">
    <property type="entry name" value="BTB DOMAIN-CONTAINING PROTEIN"/>
    <property type="match status" value="1"/>
</dbReference>
<feature type="transmembrane region" description="Helical" evidence="13">
    <location>
        <begin position="308"/>
        <end position="330"/>
    </location>
</feature>
<keyword evidence="6" id="KW-0631">Potassium channel</keyword>
<dbReference type="FunFam" id="1.10.287.70:FF:000005">
    <property type="entry name" value="potassium voltage-gated channel subfamily G member 1"/>
    <property type="match status" value="1"/>
</dbReference>
<dbReference type="InterPro" id="IPR027359">
    <property type="entry name" value="Volt_channel_dom_sf"/>
</dbReference>
<dbReference type="GO" id="GO:0008076">
    <property type="term" value="C:voltage-gated potassium channel complex"/>
    <property type="evidence" value="ECO:0007669"/>
    <property type="project" value="InterPro"/>
</dbReference>
<dbReference type="PRINTS" id="PR01491">
    <property type="entry name" value="KVCHANNEL"/>
</dbReference>
<dbReference type="PANTHER" id="PTHR11537">
    <property type="entry name" value="VOLTAGE-GATED POTASSIUM CHANNEL"/>
    <property type="match status" value="1"/>
</dbReference>
<evidence type="ECO:0000256" key="5">
    <source>
        <dbReference type="ARBA" id="ARBA00022692"/>
    </source>
</evidence>
<evidence type="ECO:0000313" key="17">
    <source>
        <dbReference type="WBParaSite" id="ACRNAN_scaffold4346.g17681.t1"/>
    </source>
</evidence>
<keyword evidence="3" id="KW-1003">Cell membrane</keyword>
<feature type="domain" description="Potassium channel tetramerisation-type BTB" evidence="15">
    <location>
        <begin position="81"/>
        <end position="179"/>
    </location>
</feature>
<dbReference type="CDD" id="cd18317">
    <property type="entry name" value="BTB_POZ_Kv"/>
    <property type="match status" value="1"/>
</dbReference>
<dbReference type="Gene3D" id="1.20.120.350">
    <property type="entry name" value="Voltage-gated potassium channels. Chain C"/>
    <property type="match status" value="1"/>
</dbReference>
<evidence type="ECO:0000256" key="7">
    <source>
        <dbReference type="ARBA" id="ARBA00022882"/>
    </source>
</evidence>
<evidence type="ECO:0000256" key="8">
    <source>
        <dbReference type="ARBA" id="ARBA00022958"/>
    </source>
</evidence>
<dbReference type="AlphaFoldDB" id="A0A914DX17"/>
<keyword evidence="7" id="KW-0851">Voltage-gated channel</keyword>
<feature type="domain" description="Ion transport" evidence="14">
    <location>
        <begin position="299"/>
        <end position="520"/>
    </location>
</feature>
<dbReference type="SUPFAM" id="SSF54695">
    <property type="entry name" value="POZ domain"/>
    <property type="match status" value="1"/>
</dbReference>
<dbReference type="InterPro" id="IPR003131">
    <property type="entry name" value="T1-type_BTB"/>
</dbReference>
<evidence type="ECO:0000313" key="16">
    <source>
        <dbReference type="Proteomes" id="UP000887540"/>
    </source>
</evidence>
<name>A0A914DX17_9BILA</name>
<evidence type="ECO:0000256" key="3">
    <source>
        <dbReference type="ARBA" id="ARBA00022475"/>
    </source>
</evidence>
<feature type="transmembrane region" description="Helical" evidence="13">
    <location>
        <begin position="462"/>
        <end position="483"/>
    </location>
</feature>
<evidence type="ECO:0000256" key="11">
    <source>
        <dbReference type="ARBA" id="ARBA00023136"/>
    </source>
</evidence>
<dbReference type="PRINTS" id="PR01494">
    <property type="entry name" value="KV9CHANNEL"/>
</dbReference>
<evidence type="ECO:0000256" key="1">
    <source>
        <dbReference type="ARBA" id="ARBA00004651"/>
    </source>
</evidence>
<keyword evidence="16" id="KW-1185">Reference proteome</keyword>
<dbReference type="GO" id="GO:0005251">
    <property type="term" value="F:delayed rectifier potassium channel activity"/>
    <property type="evidence" value="ECO:0007669"/>
    <property type="project" value="TreeGrafter"/>
</dbReference>
<keyword evidence="5 13" id="KW-0812">Transmembrane</keyword>
<feature type="transmembrane region" description="Helical" evidence="13">
    <location>
        <begin position="490"/>
        <end position="511"/>
    </location>
</feature>
<dbReference type="Pfam" id="PF02214">
    <property type="entry name" value="BTB_2"/>
    <property type="match status" value="1"/>
</dbReference>
<dbReference type="GO" id="GO:0001508">
    <property type="term" value="P:action potential"/>
    <property type="evidence" value="ECO:0007669"/>
    <property type="project" value="TreeGrafter"/>
</dbReference>
<dbReference type="Gene3D" id="1.10.287.70">
    <property type="match status" value="1"/>
</dbReference>
<evidence type="ECO:0000259" key="15">
    <source>
        <dbReference type="Pfam" id="PF02214"/>
    </source>
</evidence>
<reference evidence="17" key="1">
    <citation type="submission" date="2022-11" db="UniProtKB">
        <authorList>
            <consortium name="WormBaseParasite"/>
        </authorList>
    </citation>
    <scope>IDENTIFICATION</scope>
</reference>
<dbReference type="Gene3D" id="3.30.710.10">
    <property type="entry name" value="Potassium Channel Kv1.1, Chain A"/>
    <property type="match status" value="1"/>
</dbReference>
<feature type="transmembrane region" description="Helical" evidence="13">
    <location>
        <begin position="342"/>
        <end position="364"/>
    </location>
</feature>
<dbReference type="GO" id="GO:0051260">
    <property type="term" value="P:protein homooligomerization"/>
    <property type="evidence" value="ECO:0007669"/>
    <property type="project" value="InterPro"/>
</dbReference>
<keyword evidence="10" id="KW-0406">Ion transport</keyword>
<evidence type="ECO:0000259" key="14">
    <source>
        <dbReference type="Pfam" id="PF00520"/>
    </source>
</evidence>
<organism evidence="16 17">
    <name type="scientific">Acrobeloides nanus</name>
    <dbReference type="NCBI Taxonomy" id="290746"/>
    <lineage>
        <taxon>Eukaryota</taxon>
        <taxon>Metazoa</taxon>
        <taxon>Ecdysozoa</taxon>
        <taxon>Nematoda</taxon>
        <taxon>Chromadorea</taxon>
        <taxon>Rhabditida</taxon>
        <taxon>Tylenchina</taxon>
        <taxon>Cephalobomorpha</taxon>
        <taxon>Cephaloboidea</taxon>
        <taxon>Cephalobidae</taxon>
        <taxon>Acrobeloides</taxon>
    </lineage>
</organism>
<dbReference type="InterPro" id="IPR005821">
    <property type="entry name" value="Ion_trans_dom"/>
</dbReference>
<evidence type="ECO:0000256" key="12">
    <source>
        <dbReference type="ARBA" id="ARBA00023303"/>
    </source>
</evidence>
<dbReference type="Pfam" id="PF00520">
    <property type="entry name" value="Ion_trans"/>
    <property type="match status" value="1"/>
</dbReference>
<dbReference type="PRINTS" id="PR00169">
    <property type="entry name" value="KCHANNEL"/>
</dbReference>
<feature type="transmembrane region" description="Helical" evidence="13">
    <location>
        <begin position="225"/>
        <end position="247"/>
    </location>
</feature>
<evidence type="ECO:0000256" key="10">
    <source>
        <dbReference type="ARBA" id="ARBA00023065"/>
    </source>
</evidence>
<proteinExistence type="predicted"/>
<keyword evidence="11 13" id="KW-0472">Membrane</keyword>
<dbReference type="WBParaSite" id="ACRNAN_scaffold4346.g17681.t1">
    <property type="protein sequence ID" value="ACRNAN_scaffold4346.g17681.t1"/>
    <property type="gene ID" value="ACRNAN_scaffold4346.g17681"/>
</dbReference>
<keyword evidence="8" id="KW-0630">Potassium</keyword>
<feature type="transmembrane region" description="Helical" evidence="13">
    <location>
        <begin position="429"/>
        <end position="450"/>
    </location>
</feature>
<protein>
    <submittedName>
        <fullName evidence="17">BTB domain-containing protein</fullName>
    </submittedName>
</protein>
<dbReference type="SUPFAM" id="SSF81324">
    <property type="entry name" value="Voltage-gated potassium channels"/>
    <property type="match status" value="1"/>
</dbReference>
<dbReference type="InterPro" id="IPR011333">
    <property type="entry name" value="SKP1/BTB/POZ_sf"/>
</dbReference>
<dbReference type="InterPro" id="IPR028325">
    <property type="entry name" value="VG_K_chnl"/>
</dbReference>
<evidence type="ECO:0000256" key="6">
    <source>
        <dbReference type="ARBA" id="ARBA00022826"/>
    </source>
</evidence>
<evidence type="ECO:0000256" key="4">
    <source>
        <dbReference type="ARBA" id="ARBA00022538"/>
    </source>
</evidence>
<dbReference type="Proteomes" id="UP000887540">
    <property type="component" value="Unplaced"/>
</dbReference>
<evidence type="ECO:0000256" key="9">
    <source>
        <dbReference type="ARBA" id="ARBA00022989"/>
    </source>
</evidence>
<dbReference type="InterPro" id="IPR003968">
    <property type="entry name" value="K_chnl_volt-dep_Kv"/>
</dbReference>
<keyword evidence="2" id="KW-0813">Transport</keyword>
<keyword evidence="9 13" id="KW-1133">Transmembrane helix</keyword>
<sequence>MMLNLATKKKSNAGHCSSHFSSHCVYDLPSTTMNCTTPNHVNNKKVSYQLSKDESFDDMDDERDHLYTQIQPTTSSDIIFKLNVGGKSYRIRSEMVLTCREPSLMTKLISADHEERLKMTDGYSTITEEYYLERNVRVADHVIDYFVSGLLHKPEAICTERFREELEYWQLNTNQLAPCCSMLDTSSFPQRLREKQDEEREFDGAKCSAIRKLMWEIMEDPSSSFLAKIFSFISIVFIFSSVIGLIMGSMPEFQEDPTYAHFYHSYHQFWRQNSTRASKFDGSSLTISENELDSSGFVYKPTDSPNSFLIGLEYVCISWFTVEYIARFLVSPRKMKFVTRGMNLIDLFTILPFYVELALSAFGINAERLKELTGGDSINISRKAQTWIGAMLVIRILRVLRMARVFKLARYSTGLQIFGNTLRASMTELSMLSMFLITGTVFFSTVMYFIERDEPNTAFYSIPAAMWWCITTVTTVGYGDVLVMTTIGKTVATVASICGIIILAFPISMIVEKFACAQQQAILEDQLRQAQVAAVANDYLLRRFPARRKVPGRDPMQYREHAQNGKIQTIA</sequence>
<comment type="subcellular location">
    <subcellularLocation>
        <location evidence="1">Cell membrane</location>
        <topology evidence="1">Multi-pass membrane protein</topology>
    </subcellularLocation>
</comment>
<dbReference type="InterPro" id="IPR003971">
    <property type="entry name" value="K_chnl_volt-dep_Kv5/Kv9"/>
</dbReference>
<keyword evidence="4" id="KW-0633">Potassium transport</keyword>